<dbReference type="InterPro" id="IPR037143">
    <property type="entry name" value="4-PPantetheinyl_Trfase_dom_sf"/>
</dbReference>
<dbReference type="GO" id="GO:0016740">
    <property type="term" value="F:transferase activity"/>
    <property type="evidence" value="ECO:0007669"/>
    <property type="project" value="UniProtKB-KW"/>
</dbReference>
<dbReference type="InterPro" id="IPR008278">
    <property type="entry name" value="4-PPantetheinyl_Trfase_dom"/>
</dbReference>
<evidence type="ECO:0000256" key="2">
    <source>
        <dbReference type="ARBA" id="ARBA00022679"/>
    </source>
</evidence>
<feature type="domain" description="4'-phosphopantetheinyl transferase N-terminal" evidence="4">
    <location>
        <begin position="21"/>
        <end position="98"/>
    </location>
</feature>
<dbReference type="InterPro" id="IPR055066">
    <property type="entry name" value="AASDHPPT_N"/>
</dbReference>
<dbReference type="InterPro" id="IPR050559">
    <property type="entry name" value="P-Pant_transferase_sf"/>
</dbReference>
<keyword evidence="6" id="KW-1185">Reference proteome</keyword>
<dbReference type="SUPFAM" id="SSF56214">
    <property type="entry name" value="4'-phosphopantetheinyl transferase"/>
    <property type="match status" value="2"/>
</dbReference>
<dbReference type="Gene3D" id="3.90.470.20">
    <property type="entry name" value="4'-phosphopantetheinyl transferase domain"/>
    <property type="match status" value="2"/>
</dbReference>
<evidence type="ECO:0000259" key="4">
    <source>
        <dbReference type="Pfam" id="PF22624"/>
    </source>
</evidence>
<gene>
    <name evidence="5" type="ORF">ACFSQJ_14665</name>
</gene>
<feature type="domain" description="4'-phosphopantetheinyl transferase" evidence="3">
    <location>
        <begin position="105"/>
        <end position="171"/>
    </location>
</feature>
<name>A0ABW5MZ43_9FLAO</name>
<dbReference type="PANTHER" id="PTHR12215:SF10">
    <property type="entry name" value="L-AMINOADIPATE-SEMIALDEHYDE DEHYDROGENASE-PHOSPHOPANTETHEINYL TRANSFERASE"/>
    <property type="match status" value="1"/>
</dbReference>
<dbReference type="Proteomes" id="UP001597526">
    <property type="component" value="Unassembled WGS sequence"/>
</dbReference>
<dbReference type="EMBL" id="JBHULB010000074">
    <property type="protein sequence ID" value="MFD2588179.1"/>
    <property type="molecule type" value="Genomic_DNA"/>
</dbReference>
<sequence length="221" mass="25758">MIHIFHTTLSKSLHDSYYDSIIPTFPANIQNRLGKFRRWEDAQATMLGRQLLKYALNLVYNYQLAYDEISYTKFSKPYLLQNNEIQFNISHSGLRVLCAIGKEEIGLDIEKINEKINIVDFRNHMTNFEYQKIASSKNHLKEFYNWWTQKEAVIKLLGQGLSIPLNSFGIKKFISYVGERKISISTLDIDNEYCSSMATYNTIPKNEIFIHKVKAKKLIAS</sequence>
<dbReference type="RefSeq" id="WP_377767711.1">
    <property type="nucleotide sequence ID" value="NZ_JBHULB010000074.1"/>
</dbReference>
<accession>A0ABW5MZ43</accession>
<evidence type="ECO:0000313" key="5">
    <source>
        <dbReference type="EMBL" id="MFD2588179.1"/>
    </source>
</evidence>
<keyword evidence="2 5" id="KW-0808">Transferase</keyword>
<reference evidence="6" key="1">
    <citation type="journal article" date="2019" name="Int. J. Syst. Evol. Microbiol.">
        <title>The Global Catalogue of Microorganisms (GCM) 10K type strain sequencing project: providing services to taxonomists for standard genome sequencing and annotation.</title>
        <authorList>
            <consortium name="The Broad Institute Genomics Platform"/>
            <consortium name="The Broad Institute Genome Sequencing Center for Infectious Disease"/>
            <person name="Wu L."/>
            <person name="Ma J."/>
        </authorList>
    </citation>
    <scope>NUCLEOTIDE SEQUENCE [LARGE SCALE GENOMIC DNA]</scope>
    <source>
        <strain evidence="6">KCTC 52368</strain>
    </source>
</reference>
<evidence type="ECO:0000313" key="6">
    <source>
        <dbReference type="Proteomes" id="UP001597526"/>
    </source>
</evidence>
<comment type="caution">
    <text evidence="5">The sequence shown here is derived from an EMBL/GenBank/DDBJ whole genome shotgun (WGS) entry which is preliminary data.</text>
</comment>
<evidence type="ECO:0000259" key="3">
    <source>
        <dbReference type="Pfam" id="PF01648"/>
    </source>
</evidence>
<proteinExistence type="inferred from homology"/>
<dbReference type="Pfam" id="PF22624">
    <property type="entry name" value="AASDHPPT_N"/>
    <property type="match status" value="1"/>
</dbReference>
<organism evidence="5 6">
    <name type="scientific">Croceitalea marina</name>
    <dbReference type="NCBI Taxonomy" id="1775166"/>
    <lineage>
        <taxon>Bacteria</taxon>
        <taxon>Pseudomonadati</taxon>
        <taxon>Bacteroidota</taxon>
        <taxon>Flavobacteriia</taxon>
        <taxon>Flavobacteriales</taxon>
        <taxon>Flavobacteriaceae</taxon>
        <taxon>Croceitalea</taxon>
    </lineage>
</organism>
<protein>
    <submittedName>
        <fullName evidence="5">4'-phosphopantetheinyl transferase family protein</fullName>
    </submittedName>
</protein>
<evidence type="ECO:0000256" key="1">
    <source>
        <dbReference type="ARBA" id="ARBA00010990"/>
    </source>
</evidence>
<comment type="similarity">
    <text evidence="1">Belongs to the P-Pant transferase superfamily. Gsp/Sfp/HetI/AcpT family.</text>
</comment>
<dbReference type="PANTHER" id="PTHR12215">
    <property type="entry name" value="PHOSPHOPANTETHEINE TRANSFERASE"/>
    <property type="match status" value="1"/>
</dbReference>
<dbReference type="Pfam" id="PF01648">
    <property type="entry name" value="ACPS"/>
    <property type="match status" value="1"/>
</dbReference>